<feature type="transmembrane region" description="Helical" evidence="1">
    <location>
        <begin position="6"/>
        <end position="27"/>
    </location>
</feature>
<protein>
    <submittedName>
        <fullName evidence="2">ATP synthase F0 subunit 8</fullName>
    </submittedName>
</protein>
<keyword evidence="1" id="KW-0472">Membrane</keyword>
<dbReference type="AlphaFoldDB" id="Q15K47"/>
<evidence type="ECO:0000256" key="1">
    <source>
        <dbReference type="SAM" id="Phobius"/>
    </source>
</evidence>
<keyword evidence="1" id="KW-0812">Transmembrane</keyword>
<organism evidence="2">
    <name type="scientific">Flustrellidra hispida</name>
    <dbReference type="NCBI Taxonomy" id="97271"/>
    <lineage>
        <taxon>Eukaryota</taxon>
        <taxon>Metazoa</taxon>
        <taxon>Spiralia</taxon>
        <taxon>Lophotrochozoa</taxon>
        <taxon>Bryozoa</taxon>
        <taxon>Gymnolaemata</taxon>
        <taxon>Ctenostomatida</taxon>
        <taxon>Flustrellidridae</taxon>
        <taxon>Flustrellidra</taxon>
    </lineage>
</organism>
<dbReference type="EMBL" id="DQ157889">
    <property type="protein sequence ID" value="AAZ76757.1"/>
    <property type="molecule type" value="Genomic_DNA"/>
</dbReference>
<gene>
    <name evidence="2" type="primary">ATP8</name>
</gene>
<dbReference type="CTD" id="4509"/>
<accession>Q15K47</accession>
<name>Q15K47_9BILA</name>
<dbReference type="RefSeq" id="YP_654708.1">
    <property type="nucleotide sequence ID" value="NC_008192.1"/>
</dbReference>
<dbReference type="GeneID" id="4156018"/>
<geneLocation type="mitochondrion" evidence="2"/>
<sequence length="30" mass="3501">MPHLSPLSWFMYFTCLNCVILLVIISAEMK</sequence>
<evidence type="ECO:0000313" key="2">
    <source>
        <dbReference type="EMBL" id="AAZ76757.1"/>
    </source>
</evidence>
<proteinExistence type="predicted"/>
<reference evidence="2" key="1">
    <citation type="journal article" date="2006" name="Mol. Phylogenet. Evol.">
        <title>The complete mitochondrial genome of Flustrellidra hispida and the phylogenetic position of Bryozoa among the Metazoa.</title>
        <authorList>
            <person name="Waeschenbach A."/>
            <person name="Telford M.J."/>
            <person name="Porter J.S."/>
            <person name="Littlewood D.T."/>
        </authorList>
    </citation>
    <scope>NUCLEOTIDE SEQUENCE</scope>
</reference>
<keyword evidence="2" id="KW-0496">Mitochondrion</keyword>
<keyword evidence="1" id="KW-1133">Transmembrane helix</keyword>